<dbReference type="InterPro" id="IPR017441">
    <property type="entry name" value="Protein_kinase_ATP_BS"/>
</dbReference>
<dbReference type="PROSITE" id="PS00108">
    <property type="entry name" value="PROTEIN_KINASE_ST"/>
    <property type="match status" value="1"/>
</dbReference>
<dbReference type="Pfam" id="PF00069">
    <property type="entry name" value="Pkinase"/>
    <property type="match status" value="1"/>
</dbReference>
<dbReference type="SUPFAM" id="SSF56112">
    <property type="entry name" value="Protein kinase-like (PK-like)"/>
    <property type="match status" value="1"/>
</dbReference>
<feature type="domain" description="Protein kinase" evidence="7">
    <location>
        <begin position="1"/>
        <end position="253"/>
    </location>
</feature>
<evidence type="ECO:0000256" key="2">
    <source>
        <dbReference type="ARBA" id="ARBA00022741"/>
    </source>
</evidence>
<dbReference type="Gene3D" id="1.10.510.10">
    <property type="entry name" value="Transferase(Phosphotransferase) domain 1"/>
    <property type="match status" value="1"/>
</dbReference>
<evidence type="ECO:0000256" key="5">
    <source>
        <dbReference type="RuleBase" id="RU000304"/>
    </source>
</evidence>
<feature type="binding site" evidence="4">
    <location>
        <position position="31"/>
    </location>
    <ligand>
        <name>ATP</name>
        <dbReference type="ChEBI" id="CHEBI:30616"/>
    </ligand>
</feature>
<dbReference type="PROSITE" id="PS00107">
    <property type="entry name" value="PROTEIN_KINASE_ATP"/>
    <property type="match status" value="1"/>
</dbReference>
<dbReference type="EC" id="2.7.11.1" evidence="1"/>
<evidence type="ECO:0000259" key="7">
    <source>
        <dbReference type="PROSITE" id="PS50011"/>
    </source>
</evidence>
<evidence type="ECO:0000256" key="4">
    <source>
        <dbReference type="PROSITE-ProRule" id="PRU10141"/>
    </source>
</evidence>
<evidence type="ECO:0000256" key="1">
    <source>
        <dbReference type="ARBA" id="ARBA00012513"/>
    </source>
</evidence>
<protein>
    <recommendedName>
        <fullName evidence="1">non-specific serine/threonine protein kinase</fullName>
        <ecNumber evidence="1">2.7.11.1</ecNumber>
    </recommendedName>
</protein>
<evidence type="ECO:0000256" key="6">
    <source>
        <dbReference type="SAM" id="MobiDB-lite"/>
    </source>
</evidence>
<dbReference type="PANTHER" id="PTHR48012">
    <property type="entry name" value="STERILE20-LIKE KINASE, ISOFORM B-RELATED"/>
    <property type="match status" value="1"/>
</dbReference>
<sequence length="413" mass="46554">MSDKLGEGSFGSVWKVVTKDQGKRETALAIKQIIVNQDTDIEDIENEIRILKQCKSPYIVSYYGVFRLGTILWILMDHCGLGSVADIIEVNNRPFSEKVASWIVLSSLNGLAYLHSHQIVHRDVKGGNILVTETGEIKLADFGVSEKLERIIGEVAGTPLWMAPEVAKRGEPYDHRADIWSLGITMIEMIDGEPPMSEMNAYRVMMAIQKNDPPTVKNPKQMSNNFIDFLTRCLVKDKVSRWTTNDALKHPYVTGAKQEHLKELLEKTSKNKEMLKRKNAPHIDHSEIGNYEQQPDNPKKEKQQQLPEHEQPTYVPLVEERKSTDSGSSMVQYNDPSFNVLPDPHHGHEGKLPLWASPDYIPLDDESGTNTPRMAGIPTVLRTSTHAKEGKAEQTPLINKQQQEDPCCPCTIL</sequence>
<feature type="region of interest" description="Disordered" evidence="6">
    <location>
        <begin position="269"/>
        <end position="330"/>
    </location>
</feature>
<dbReference type="GO" id="GO:0005737">
    <property type="term" value="C:cytoplasm"/>
    <property type="evidence" value="ECO:0007669"/>
    <property type="project" value="TreeGrafter"/>
</dbReference>
<evidence type="ECO:0000256" key="3">
    <source>
        <dbReference type="ARBA" id="ARBA00022840"/>
    </source>
</evidence>
<keyword evidence="3 4" id="KW-0067">ATP-binding</keyword>
<dbReference type="InterPro" id="IPR050629">
    <property type="entry name" value="STE20/SPS1-PAK"/>
</dbReference>
<keyword evidence="5" id="KW-0418">Kinase</keyword>
<keyword evidence="5" id="KW-0723">Serine/threonine-protein kinase</keyword>
<feature type="compositionally biased region" description="Basic and acidic residues" evidence="6">
    <location>
        <begin position="269"/>
        <end position="287"/>
    </location>
</feature>
<dbReference type="GO" id="GO:0004674">
    <property type="term" value="F:protein serine/threonine kinase activity"/>
    <property type="evidence" value="ECO:0007669"/>
    <property type="project" value="UniProtKB-KW"/>
</dbReference>
<keyword evidence="2 4" id="KW-0547">Nucleotide-binding</keyword>
<reference evidence="8" key="1">
    <citation type="journal article" date="2020" name="J. Eukaryot. Microbiol.">
        <title>De novo Sequencing, Assembly and Annotation of the Transcriptome for the Free-Living Testate Amoeba Arcella intermedia.</title>
        <authorList>
            <person name="Ribeiro G.M."/>
            <person name="Porfirio-Sousa A.L."/>
            <person name="Maurer-Alcala X.X."/>
            <person name="Katz L.A."/>
            <person name="Lahr D.J.G."/>
        </authorList>
    </citation>
    <scope>NUCLEOTIDE SEQUENCE</scope>
</reference>
<dbReference type="PANTHER" id="PTHR48012:SF28">
    <property type="entry name" value="SERINE_THREONINE-PROTEIN KINASE PAKE-RELATED"/>
    <property type="match status" value="1"/>
</dbReference>
<proteinExistence type="inferred from homology"/>
<dbReference type="GO" id="GO:0005524">
    <property type="term" value="F:ATP binding"/>
    <property type="evidence" value="ECO:0007669"/>
    <property type="project" value="UniProtKB-UniRule"/>
</dbReference>
<dbReference type="PROSITE" id="PS50011">
    <property type="entry name" value="PROTEIN_KINASE_DOM"/>
    <property type="match status" value="1"/>
</dbReference>
<dbReference type="InterPro" id="IPR008271">
    <property type="entry name" value="Ser/Thr_kinase_AS"/>
</dbReference>
<comment type="similarity">
    <text evidence="5">Belongs to the protein kinase superfamily.</text>
</comment>
<evidence type="ECO:0000313" key="8">
    <source>
        <dbReference type="EMBL" id="NDV31937.1"/>
    </source>
</evidence>
<dbReference type="InterPro" id="IPR011009">
    <property type="entry name" value="Kinase-like_dom_sf"/>
</dbReference>
<dbReference type="AlphaFoldDB" id="A0A6B2L4Y1"/>
<feature type="compositionally biased region" description="Basic and acidic residues" evidence="6">
    <location>
        <begin position="297"/>
        <end position="311"/>
    </location>
</feature>
<keyword evidence="5" id="KW-0808">Transferase</keyword>
<organism evidence="8">
    <name type="scientific">Arcella intermedia</name>
    <dbReference type="NCBI Taxonomy" id="1963864"/>
    <lineage>
        <taxon>Eukaryota</taxon>
        <taxon>Amoebozoa</taxon>
        <taxon>Tubulinea</taxon>
        <taxon>Elardia</taxon>
        <taxon>Arcellinida</taxon>
        <taxon>Sphaerothecina</taxon>
        <taxon>Arcellidae</taxon>
        <taxon>Arcella</taxon>
    </lineage>
</organism>
<accession>A0A6B2L4Y1</accession>
<dbReference type="InterPro" id="IPR000719">
    <property type="entry name" value="Prot_kinase_dom"/>
</dbReference>
<name>A0A6B2L4Y1_9EUKA</name>
<dbReference type="EMBL" id="GIBP01002968">
    <property type="protein sequence ID" value="NDV31937.1"/>
    <property type="molecule type" value="Transcribed_RNA"/>
</dbReference>
<dbReference type="SMART" id="SM00220">
    <property type="entry name" value="S_TKc"/>
    <property type="match status" value="1"/>
</dbReference>